<evidence type="ECO:0000313" key="2">
    <source>
        <dbReference type="Proteomes" id="UP001560019"/>
    </source>
</evidence>
<evidence type="ECO:0000313" key="1">
    <source>
        <dbReference type="EMBL" id="MEX5728490.1"/>
    </source>
</evidence>
<accession>A0ABV3XT23</accession>
<dbReference type="RefSeq" id="WP_125403148.1">
    <property type="nucleotide sequence ID" value="NZ_JBEHHI010000002.1"/>
</dbReference>
<comment type="caution">
    <text evidence="1">The sequence shown here is derived from an EMBL/GenBank/DDBJ whole genome shotgun (WGS) entry which is preliminary data.</text>
</comment>
<dbReference type="Proteomes" id="UP001560019">
    <property type="component" value="Unassembled WGS sequence"/>
</dbReference>
<proteinExistence type="predicted"/>
<gene>
    <name evidence="1" type="ORF">Ga0609869_001843</name>
</gene>
<dbReference type="EMBL" id="JBEHHI010000002">
    <property type="protein sequence ID" value="MEX5728490.1"/>
    <property type="molecule type" value="Genomic_DNA"/>
</dbReference>
<organism evidence="1 2">
    <name type="scientific">Rhodovulum iodosum</name>
    <dbReference type="NCBI Taxonomy" id="68291"/>
    <lineage>
        <taxon>Bacteria</taxon>
        <taxon>Pseudomonadati</taxon>
        <taxon>Pseudomonadota</taxon>
        <taxon>Alphaproteobacteria</taxon>
        <taxon>Rhodobacterales</taxon>
        <taxon>Paracoccaceae</taxon>
        <taxon>Rhodovulum</taxon>
    </lineage>
</organism>
<reference evidence="1 2" key="1">
    <citation type="submission" date="2024-06" db="EMBL/GenBank/DDBJ databases">
        <title>Genome of Rhodovulum iodosum, a marine photoferrotroph.</title>
        <authorList>
            <person name="Bianchini G."/>
            <person name="Nikeleit V."/>
            <person name="Kappler A."/>
            <person name="Bryce C."/>
            <person name="Sanchez-Baracaldo P."/>
        </authorList>
    </citation>
    <scope>NUCLEOTIDE SEQUENCE [LARGE SCALE GENOMIC DNA]</scope>
    <source>
        <strain evidence="1 2">UT/N1</strain>
    </source>
</reference>
<protein>
    <submittedName>
        <fullName evidence="1">Uncharacterized protein</fullName>
    </submittedName>
</protein>
<keyword evidence="2" id="KW-1185">Reference proteome</keyword>
<sequence length="116" mass="12991">MSGYCEELTAEFSFAMQEAQTKGDLAGRNLLEAATDVMRQNPIFLHKRKDGGLYQQSRTDTWDYVGSAETVIVGASTNWVVVITAIGGGRYTARVLPAQRRRCWLQSFRELEKQAA</sequence>
<name>A0ABV3XT23_9RHOB</name>